<keyword evidence="1" id="KW-1185">Reference proteome</keyword>
<proteinExistence type="predicted"/>
<name>A0A914XVL4_9BILA</name>
<reference evidence="2" key="1">
    <citation type="submission" date="2022-11" db="UniProtKB">
        <authorList>
            <consortium name="WormBaseParasite"/>
        </authorList>
    </citation>
    <scope>IDENTIFICATION</scope>
</reference>
<evidence type="ECO:0000313" key="1">
    <source>
        <dbReference type="Proteomes" id="UP000887577"/>
    </source>
</evidence>
<organism evidence="1 2">
    <name type="scientific">Panagrolaimus superbus</name>
    <dbReference type="NCBI Taxonomy" id="310955"/>
    <lineage>
        <taxon>Eukaryota</taxon>
        <taxon>Metazoa</taxon>
        <taxon>Ecdysozoa</taxon>
        <taxon>Nematoda</taxon>
        <taxon>Chromadorea</taxon>
        <taxon>Rhabditida</taxon>
        <taxon>Tylenchina</taxon>
        <taxon>Panagrolaimomorpha</taxon>
        <taxon>Panagrolaimoidea</taxon>
        <taxon>Panagrolaimidae</taxon>
        <taxon>Panagrolaimus</taxon>
    </lineage>
</organism>
<evidence type="ECO:0000313" key="2">
    <source>
        <dbReference type="WBParaSite" id="PSU_v2.g11011.t1"/>
    </source>
</evidence>
<dbReference type="AlphaFoldDB" id="A0A914XVL4"/>
<dbReference type="WBParaSite" id="PSU_v2.g11011.t1">
    <property type="protein sequence ID" value="PSU_v2.g11011.t1"/>
    <property type="gene ID" value="PSU_v2.g11011"/>
</dbReference>
<protein>
    <submittedName>
        <fullName evidence="2">Uncharacterized protein</fullName>
    </submittedName>
</protein>
<accession>A0A914XVL4</accession>
<dbReference type="Proteomes" id="UP000887577">
    <property type="component" value="Unplaced"/>
</dbReference>
<sequence>MYCFENLIANPNNNSDYSVTKTIGNRTTNYTRSRDWSGDFSFKSSGVQEIGIYWCADNEKYVSKKGYSERVCACASYKTSKTNRISTKSCNDGNFVKNMHLIETSPIFVQEDQASKCVIPSITEDDERRKCVDTPEKGSTQSCVIGMLKDHSPDIGCVREPNLSHGRENHRMEHHEWHDYLICKEIFNPDEEPYRCVLRDNSSKKYAKYGIICCCRSEACGDAYKEAAKFRPRKTFDIFVHQTS</sequence>